<dbReference type="EMBL" id="AJWZ01008077">
    <property type="protein sequence ID" value="EKC55129.1"/>
    <property type="molecule type" value="Genomic_DNA"/>
</dbReference>
<evidence type="ECO:0000256" key="7">
    <source>
        <dbReference type="ARBA" id="ARBA00023136"/>
    </source>
</evidence>
<evidence type="ECO:0000256" key="8">
    <source>
        <dbReference type="SAM" id="Phobius"/>
    </source>
</evidence>
<keyword evidence="5 8" id="KW-1133">Transmembrane helix</keyword>
<keyword evidence="4" id="KW-0653">Protein transport</keyword>
<evidence type="ECO:0000256" key="1">
    <source>
        <dbReference type="ARBA" id="ARBA00022448"/>
    </source>
</evidence>
<feature type="transmembrane region" description="Helical" evidence="8">
    <location>
        <begin position="82"/>
        <end position="103"/>
    </location>
</feature>
<keyword evidence="7 8" id="KW-0472">Membrane</keyword>
<keyword evidence="1" id="KW-0813">Transport</keyword>
<gene>
    <name evidence="9" type="ORF">OBE_11712</name>
</gene>
<evidence type="ECO:0000256" key="2">
    <source>
        <dbReference type="ARBA" id="ARBA00022475"/>
    </source>
</evidence>
<evidence type="ECO:0000256" key="6">
    <source>
        <dbReference type="ARBA" id="ARBA00023010"/>
    </source>
</evidence>
<dbReference type="SUPFAM" id="SSF82866">
    <property type="entry name" value="Multidrug efflux transporter AcrB transmembrane domain"/>
    <property type="match status" value="1"/>
</dbReference>
<comment type="caution">
    <text evidence="9">The sequence shown here is derived from an EMBL/GenBank/DDBJ whole genome shotgun (WGS) entry which is preliminary data.</text>
</comment>
<organism evidence="9">
    <name type="scientific">human gut metagenome</name>
    <dbReference type="NCBI Taxonomy" id="408170"/>
    <lineage>
        <taxon>unclassified sequences</taxon>
        <taxon>metagenomes</taxon>
        <taxon>organismal metagenomes</taxon>
    </lineage>
</organism>
<dbReference type="PANTHER" id="PTHR30081:SF1">
    <property type="entry name" value="PROTEIN TRANSLOCASE SUBUNIT SECD"/>
    <property type="match status" value="1"/>
</dbReference>
<evidence type="ECO:0000256" key="4">
    <source>
        <dbReference type="ARBA" id="ARBA00022927"/>
    </source>
</evidence>
<protein>
    <submittedName>
        <fullName evidence="9">Uncharacterized protein</fullName>
    </submittedName>
</protein>
<sequence>MGVDANVITGERIKEEINSGKTIDTAIATGYKRAFSAVFDGNITMIIVAIILMGAFGTPDSLASTILKPVFFMFGASTEGTIYSFGYTLMVGVILNFLFGILATRLMTMSLSRFKIFRNPALYGGKSAKKRAAEKAAATEGGASK</sequence>
<dbReference type="GO" id="GO:0005886">
    <property type="term" value="C:plasma membrane"/>
    <property type="evidence" value="ECO:0007669"/>
    <property type="project" value="TreeGrafter"/>
</dbReference>
<evidence type="ECO:0000256" key="5">
    <source>
        <dbReference type="ARBA" id="ARBA00022989"/>
    </source>
</evidence>
<proteinExistence type="predicted"/>
<dbReference type="AlphaFoldDB" id="K1SIA6"/>
<name>K1SIA6_9ZZZZ</name>
<dbReference type="InterPro" id="IPR022813">
    <property type="entry name" value="SecD/SecF_arch_bac"/>
</dbReference>
<keyword evidence="6" id="KW-0811">Translocation</keyword>
<feature type="transmembrane region" description="Helical" evidence="8">
    <location>
        <begin position="42"/>
        <end position="62"/>
    </location>
</feature>
<evidence type="ECO:0000313" key="9">
    <source>
        <dbReference type="EMBL" id="EKC55129.1"/>
    </source>
</evidence>
<keyword evidence="2" id="KW-1003">Cell membrane</keyword>
<accession>K1SIA6</accession>
<dbReference type="PANTHER" id="PTHR30081">
    <property type="entry name" value="PROTEIN-EXPORT MEMBRANE PROTEIN SEC"/>
    <property type="match status" value="1"/>
</dbReference>
<dbReference type="GO" id="GO:0015031">
    <property type="term" value="P:protein transport"/>
    <property type="evidence" value="ECO:0007669"/>
    <property type="project" value="UniProtKB-KW"/>
</dbReference>
<evidence type="ECO:0000256" key="3">
    <source>
        <dbReference type="ARBA" id="ARBA00022692"/>
    </source>
</evidence>
<dbReference type="Gene3D" id="1.20.1640.10">
    <property type="entry name" value="Multidrug efflux transporter AcrB transmembrane domain"/>
    <property type="match status" value="1"/>
</dbReference>
<keyword evidence="3 8" id="KW-0812">Transmembrane</keyword>
<reference evidence="9" key="1">
    <citation type="journal article" date="2013" name="Environ. Microbiol.">
        <title>Microbiota from the distal guts of lean and obese adolescents exhibit partial functional redundancy besides clear differences in community structure.</title>
        <authorList>
            <person name="Ferrer M."/>
            <person name="Ruiz A."/>
            <person name="Lanza F."/>
            <person name="Haange S.B."/>
            <person name="Oberbach A."/>
            <person name="Till H."/>
            <person name="Bargiela R."/>
            <person name="Campoy C."/>
            <person name="Segura M.T."/>
            <person name="Richter M."/>
            <person name="von Bergen M."/>
            <person name="Seifert J."/>
            <person name="Suarez A."/>
        </authorList>
    </citation>
    <scope>NUCLEOTIDE SEQUENCE</scope>
</reference>